<dbReference type="PANTHER" id="PTHR43353">
    <property type="entry name" value="SUCCINATE-SEMIALDEHYDE DEHYDROGENASE, MITOCHONDRIAL"/>
    <property type="match status" value="1"/>
</dbReference>
<dbReference type="Pfam" id="PF00171">
    <property type="entry name" value="Aldedh"/>
    <property type="match status" value="1"/>
</dbReference>
<accession>A0A0D6I0L1</accession>
<evidence type="ECO:0000313" key="5">
    <source>
        <dbReference type="Proteomes" id="UP001141992"/>
    </source>
</evidence>
<dbReference type="InterPro" id="IPR050740">
    <property type="entry name" value="Aldehyde_DH_Superfamily"/>
</dbReference>
<dbReference type="FunFam" id="3.40.605.10:FF:000007">
    <property type="entry name" value="NAD/NADP-dependent betaine aldehyde dehydrogenase"/>
    <property type="match status" value="1"/>
</dbReference>
<name>A0A0D6I0L1_ALCXX</name>
<evidence type="ECO:0000313" key="4">
    <source>
        <dbReference type="EMBL" id="MCZ8401844.1"/>
    </source>
</evidence>
<evidence type="ECO:0000259" key="3">
    <source>
        <dbReference type="Pfam" id="PF00171"/>
    </source>
</evidence>
<dbReference type="EMBL" id="JAPZVI010000005">
    <property type="protein sequence ID" value="MCZ8401844.1"/>
    <property type="molecule type" value="Genomic_DNA"/>
</dbReference>
<dbReference type="SUPFAM" id="SSF53720">
    <property type="entry name" value="ALDH-like"/>
    <property type="match status" value="1"/>
</dbReference>
<dbReference type="eggNOG" id="COG1012">
    <property type="taxonomic scope" value="Bacteria"/>
</dbReference>
<dbReference type="AlphaFoldDB" id="A0A0D6I0L1"/>
<reference evidence="4" key="1">
    <citation type="submission" date="2022-12" db="EMBL/GenBank/DDBJ databases">
        <authorList>
            <person name="Voronina O.L."/>
            <person name="Kunda M.S."/>
            <person name="Ryzhova N."/>
            <person name="Aksenova E.I."/>
        </authorList>
    </citation>
    <scope>NUCLEOTIDE SEQUENCE</scope>
    <source>
        <strain evidence="4">SCCH136:Ach223948</strain>
    </source>
</reference>
<dbReference type="InterPro" id="IPR016161">
    <property type="entry name" value="Ald_DH/histidinol_DH"/>
</dbReference>
<dbReference type="CDD" id="cd07103">
    <property type="entry name" value="ALDH_F5_SSADH_GabD"/>
    <property type="match status" value="1"/>
</dbReference>
<comment type="similarity">
    <text evidence="1">Belongs to the aldehyde dehydrogenase family.</text>
</comment>
<dbReference type="KEGG" id="axx:ERS451415_03653"/>
<dbReference type="RefSeq" id="WP_024069387.1">
    <property type="nucleotide sequence ID" value="NZ_CP054571.1"/>
</dbReference>
<proteinExistence type="inferred from homology"/>
<dbReference type="Gene3D" id="3.40.309.10">
    <property type="entry name" value="Aldehyde Dehydrogenase, Chain A, domain 2"/>
    <property type="match status" value="1"/>
</dbReference>
<protein>
    <submittedName>
        <fullName evidence="4">NAD-dependent succinate-semialdehyde dehydrogenase</fullName>
    </submittedName>
</protein>
<dbReference type="InterPro" id="IPR016162">
    <property type="entry name" value="Ald_DH_N"/>
</dbReference>
<dbReference type="Proteomes" id="UP001141992">
    <property type="component" value="Unassembled WGS sequence"/>
</dbReference>
<keyword evidence="2" id="KW-0560">Oxidoreductase</keyword>
<dbReference type="GO" id="GO:0016620">
    <property type="term" value="F:oxidoreductase activity, acting on the aldehyde or oxo group of donors, NAD or NADP as acceptor"/>
    <property type="evidence" value="ECO:0007669"/>
    <property type="project" value="InterPro"/>
</dbReference>
<dbReference type="PANTHER" id="PTHR43353:SF5">
    <property type="entry name" value="SUCCINATE-SEMIALDEHYDE DEHYDROGENASE, MITOCHONDRIAL"/>
    <property type="match status" value="1"/>
</dbReference>
<feature type="domain" description="Aldehyde dehydrogenase" evidence="3">
    <location>
        <begin position="32"/>
        <end position="491"/>
    </location>
</feature>
<dbReference type="FunFam" id="3.40.309.10:FF:000009">
    <property type="entry name" value="Aldehyde dehydrogenase A"/>
    <property type="match status" value="1"/>
</dbReference>
<evidence type="ECO:0000256" key="1">
    <source>
        <dbReference type="ARBA" id="ARBA00009986"/>
    </source>
</evidence>
<gene>
    <name evidence="4" type="ORF">O9570_10335</name>
</gene>
<organism evidence="4 5">
    <name type="scientific">Alcaligenes xylosoxydans xylosoxydans</name>
    <name type="common">Achromobacter xylosoxidans</name>
    <dbReference type="NCBI Taxonomy" id="85698"/>
    <lineage>
        <taxon>Bacteria</taxon>
        <taxon>Pseudomonadati</taxon>
        <taxon>Pseudomonadota</taxon>
        <taxon>Betaproteobacteria</taxon>
        <taxon>Burkholderiales</taxon>
        <taxon>Alcaligenaceae</taxon>
        <taxon>Achromobacter</taxon>
    </lineage>
</organism>
<dbReference type="InterPro" id="IPR016163">
    <property type="entry name" value="Ald_DH_C"/>
</dbReference>
<comment type="caution">
    <text evidence="4">The sequence shown here is derived from an EMBL/GenBank/DDBJ whole genome shotgun (WGS) entry which is preliminary data.</text>
</comment>
<sequence length="498" mass="52910">MKETKQERAAAAASLDAAAYPQALALYVGGQWRGAQGRDTLAVRNPANGAELGRLPVATDEDIDDALRHADSAFATWSRTSAWERAAILMRAAQLIDQRRGEMAVVLTLENGKPLADSDGELSRVIEGIIYCAEECKRAYGRQLPPRSPLLTQTTVKRPIGPVAAFVPWNFPAFLAARKVAAALAAGCTVVLKAPEETPAIGMLLLRAFLDAGVPSGAISLLYGKPAQISERLIASPIIRKVSFTGSVPVGRLLAMLAARHLKPCTMELGGHAPVIVCDDVDVARVAQACVAFKFRNSGQVCLSPSRFFVQDSLYEAFVAHFVEYAGQLEVGDGLAAGVRMGPLNNERRLAAAAGLVEDAQRRGANVRLGGTRLAGEGYFFPPTVLTDVPATARILHDEPFCPVAPILPFGTLDDAIARANAVEYGLAAYAFTNDLQRAATFAEGIDAAWIGINNFTPSLADAPVGGVKDSGLGYEGGPEGLDAYQQIRFVSQSNLRV</sequence>
<dbReference type="InterPro" id="IPR015590">
    <property type="entry name" value="Aldehyde_DH_dom"/>
</dbReference>
<dbReference type="Gene3D" id="3.40.605.10">
    <property type="entry name" value="Aldehyde Dehydrogenase, Chain A, domain 1"/>
    <property type="match status" value="1"/>
</dbReference>
<evidence type="ECO:0000256" key="2">
    <source>
        <dbReference type="ARBA" id="ARBA00023002"/>
    </source>
</evidence>